<organism evidence="1 2">
    <name type="scientific">Microvirga brassicacearum</name>
    <dbReference type="NCBI Taxonomy" id="2580413"/>
    <lineage>
        <taxon>Bacteria</taxon>
        <taxon>Pseudomonadati</taxon>
        <taxon>Pseudomonadota</taxon>
        <taxon>Alphaproteobacteria</taxon>
        <taxon>Hyphomicrobiales</taxon>
        <taxon>Methylobacteriaceae</taxon>
        <taxon>Microvirga</taxon>
    </lineage>
</organism>
<dbReference type="InterPro" id="IPR023116">
    <property type="entry name" value="Phosphonoacetate_hydro_insert"/>
</dbReference>
<keyword evidence="1" id="KW-0378">Hydrolase</keyword>
<comment type="caution">
    <text evidence="1">The sequence shown here is derived from an EMBL/GenBank/DDBJ whole genome shotgun (WGS) entry which is preliminary data.</text>
</comment>
<evidence type="ECO:0000313" key="2">
    <source>
        <dbReference type="Proteomes" id="UP000325684"/>
    </source>
</evidence>
<dbReference type="GO" id="GO:0047400">
    <property type="term" value="F:phosphonoacetate hydrolase activity"/>
    <property type="evidence" value="ECO:0007669"/>
    <property type="project" value="UniProtKB-EC"/>
</dbReference>
<keyword evidence="2" id="KW-1185">Reference proteome</keyword>
<dbReference type="Proteomes" id="UP000325684">
    <property type="component" value="Unassembled WGS sequence"/>
</dbReference>
<dbReference type="Pfam" id="PF01663">
    <property type="entry name" value="Phosphodiest"/>
    <property type="match status" value="1"/>
</dbReference>
<accession>A0A5N3PE92</accession>
<dbReference type="PANTHER" id="PTHR10151:SF120">
    <property type="entry name" value="BIS(5'-ADENOSYL)-TRIPHOSPHATASE"/>
    <property type="match status" value="1"/>
</dbReference>
<proteinExistence type="predicted"/>
<dbReference type="CDD" id="cd16018">
    <property type="entry name" value="Enpp"/>
    <property type="match status" value="1"/>
</dbReference>
<dbReference type="InterPro" id="IPR017850">
    <property type="entry name" value="Alkaline_phosphatase_core_sf"/>
</dbReference>
<dbReference type="NCBIfam" id="TIGR02335">
    <property type="entry name" value="hydr_PhnA"/>
    <property type="match status" value="1"/>
</dbReference>
<name>A0A5N3PE92_9HYPH</name>
<dbReference type="AlphaFoldDB" id="A0A5N3PE92"/>
<dbReference type="InterPro" id="IPR002591">
    <property type="entry name" value="Phosphodiest/P_Trfase"/>
</dbReference>
<gene>
    <name evidence="1" type="primary">phnA</name>
    <name evidence="1" type="ORF">FEZ63_06480</name>
</gene>
<reference evidence="1 2" key="1">
    <citation type="journal article" date="2019" name="Microorganisms">
        <title>Genome Insights into the Novel Species Microvirga brassicacearum, a Rapeseed Endophyte with Biotechnological Potential.</title>
        <authorList>
            <person name="Jimenez-Gomez A."/>
            <person name="Saati-Santamaria Z."/>
            <person name="Igual J.M."/>
            <person name="Rivas R."/>
            <person name="Mateos P.F."/>
            <person name="Garcia-Fraile P."/>
        </authorList>
    </citation>
    <scope>NUCLEOTIDE SEQUENCE [LARGE SCALE GENOMIC DNA]</scope>
    <source>
        <strain evidence="1 2">CDVBN77</strain>
    </source>
</reference>
<dbReference type="EC" id="3.11.1.2" evidence="1"/>
<dbReference type="Gene3D" id="3.30.1360.110">
    <property type="entry name" value="Domain 2, Phosphonoacetate Hydrolase"/>
    <property type="match status" value="1"/>
</dbReference>
<dbReference type="EMBL" id="VCMV01000009">
    <property type="protein sequence ID" value="KAB0268067.1"/>
    <property type="molecule type" value="Genomic_DNA"/>
</dbReference>
<dbReference type="Gene3D" id="3.40.720.10">
    <property type="entry name" value="Alkaline Phosphatase, subunit A"/>
    <property type="match status" value="1"/>
</dbReference>
<dbReference type="PANTHER" id="PTHR10151">
    <property type="entry name" value="ECTONUCLEOTIDE PYROPHOSPHATASE/PHOSPHODIESTERASE"/>
    <property type="match status" value="1"/>
</dbReference>
<protein>
    <submittedName>
        <fullName evidence="1">Phosphonoacetate hydrolase</fullName>
        <ecNumber evidence="1">3.11.1.2</ecNumber>
    </submittedName>
</protein>
<dbReference type="SUPFAM" id="SSF53649">
    <property type="entry name" value="Alkaline phosphatase-like"/>
    <property type="match status" value="1"/>
</dbReference>
<dbReference type="InterPro" id="IPR012710">
    <property type="entry name" value="Phosphonoacetate_hydro"/>
</dbReference>
<evidence type="ECO:0000313" key="1">
    <source>
        <dbReference type="EMBL" id="KAB0268067.1"/>
    </source>
</evidence>
<sequence length="407" mass="43266">MPLLVNGRSYSWPSLPVVVICFDGCDPSYLEAAEAAGVIPTLSSLMRHGYFGTALAAMPTFTNPNNISIVCGAAPSVHGIAGNYYLDRATGREVMMLDGERMRADTILARFSAAGAKVAIVTAKDKLLKSLARGFSGTACSAESAAQAINLIGSIPLPDSQEPDKYSADLSLFVLDAGIALLDRDRSDILYLSLSDYIQHKHAPEEPEALAFMRAVDDRIATLLAKGAVIGIVADHGMNDMALPDGAANVVFLEDLIEQEFGKGTARVICPITDPFVRHHASLGGFVRVYLKRADVSRDSVAALLASVLGVQSVLSAAEACKLYELPGEGEGDLVVVAERGVALGARAEEHDLSALAGTRLRSHGGTSEQKVPFILSHPLKPDYAGRARKGLRNFDIFDYALNGVKL</sequence>
<dbReference type="OrthoDB" id="3590172at2"/>